<dbReference type="AlphaFoldDB" id="A0A383DHQ7"/>
<dbReference type="GO" id="GO:0016747">
    <property type="term" value="F:acyltransferase activity, transferring groups other than amino-acyl groups"/>
    <property type="evidence" value="ECO:0007669"/>
    <property type="project" value="InterPro"/>
</dbReference>
<organism evidence="5">
    <name type="scientific">marine metagenome</name>
    <dbReference type="NCBI Taxonomy" id="408172"/>
    <lineage>
        <taxon>unclassified sequences</taxon>
        <taxon>metagenomes</taxon>
        <taxon>ecological metagenomes</taxon>
    </lineage>
</organism>
<dbReference type="Pfam" id="PF13302">
    <property type="entry name" value="Acetyltransf_3"/>
    <property type="match status" value="1"/>
</dbReference>
<protein>
    <recommendedName>
        <fullName evidence="4">N-acetyltransferase domain-containing protein</fullName>
    </recommendedName>
</protein>
<keyword evidence="2" id="KW-0012">Acyltransferase</keyword>
<feature type="domain" description="N-acetyltransferase" evidence="4">
    <location>
        <begin position="13"/>
        <end position="116"/>
    </location>
</feature>
<dbReference type="EMBL" id="UINC01217310">
    <property type="protein sequence ID" value="SVE43854.1"/>
    <property type="molecule type" value="Genomic_DNA"/>
</dbReference>
<feature type="non-terminal residue" evidence="5">
    <location>
        <position position="117"/>
    </location>
</feature>
<evidence type="ECO:0000313" key="5">
    <source>
        <dbReference type="EMBL" id="SVE43854.1"/>
    </source>
</evidence>
<dbReference type="InterPro" id="IPR051531">
    <property type="entry name" value="N-acetyltransferase"/>
</dbReference>
<reference evidence="5" key="1">
    <citation type="submission" date="2018-05" db="EMBL/GenBank/DDBJ databases">
        <authorList>
            <person name="Lanie J.A."/>
            <person name="Ng W.-L."/>
            <person name="Kazmierczak K.M."/>
            <person name="Andrzejewski T.M."/>
            <person name="Davidsen T.M."/>
            <person name="Wayne K.J."/>
            <person name="Tettelin H."/>
            <person name="Glass J.I."/>
            <person name="Rusch D."/>
            <person name="Podicherti R."/>
            <person name="Tsui H.-C.T."/>
            <person name="Winkler M.E."/>
        </authorList>
    </citation>
    <scope>NUCLEOTIDE SEQUENCE</scope>
</reference>
<accession>A0A383DHQ7</accession>
<gene>
    <name evidence="5" type="ORF">METZ01_LOCUS496708</name>
</gene>
<dbReference type="PANTHER" id="PTHR43792">
    <property type="entry name" value="GNAT FAMILY, PUTATIVE (AFU_ORTHOLOGUE AFUA_3G00765)-RELATED-RELATED"/>
    <property type="match status" value="1"/>
</dbReference>
<dbReference type="InterPro" id="IPR016181">
    <property type="entry name" value="Acyl_CoA_acyltransferase"/>
</dbReference>
<comment type="similarity">
    <text evidence="3">Belongs to the acetyltransferase family. RimJ subfamily.</text>
</comment>
<dbReference type="InterPro" id="IPR000182">
    <property type="entry name" value="GNAT_dom"/>
</dbReference>
<name>A0A383DHQ7_9ZZZZ</name>
<evidence type="ECO:0000256" key="1">
    <source>
        <dbReference type="ARBA" id="ARBA00022679"/>
    </source>
</evidence>
<evidence type="ECO:0000259" key="4">
    <source>
        <dbReference type="Pfam" id="PF13302"/>
    </source>
</evidence>
<keyword evidence="1" id="KW-0808">Transferase</keyword>
<dbReference type="PANTHER" id="PTHR43792:SF8">
    <property type="entry name" value="[RIBOSOMAL PROTEIN US5]-ALANINE N-ACETYLTRANSFERASE"/>
    <property type="match status" value="1"/>
</dbReference>
<dbReference type="Gene3D" id="3.40.630.30">
    <property type="match status" value="1"/>
</dbReference>
<dbReference type="SUPFAM" id="SSF55729">
    <property type="entry name" value="Acyl-CoA N-acyltransferases (Nat)"/>
    <property type="match status" value="1"/>
</dbReference>
<proteinExistence type="inferred from homology"/>
<sequence length="117" mass="13523">MTAERKDLQGKLVTLHPLEVSDCTEEYIGWLNDPEVNRYLETRWVNQGHKTIKAFLEKMEQSIDSVLFGIFRQKDGKHVGNIKIGPVERYHLYADISYFIGDRRVWGQGLATEALSL</sequence>
<evidence type="ECO:0000256" key="2">
    <source>
        <dbReference type="ARBA" id="ARBA00023315"/>
    </source>
</evidence>
<evidence type="ECO:0000256" key="3">
    <source>
        <dbReference type="ARBA" id="ARBA00038502"/>
    </source>
</evidence>